<dbReference type="GO" id="GO:0005886">
    <property type="term" value="C:plasma membrane"/>
    <property type="evidence" value="ECO:0007669"/>
    <property type="project" value="UniProtKB-SubCell"/>
</dbReference>
<dbReference type="GeneTree" id="ENSGT01030000234621"/>
<dbReference type="Pfam" id="PF00001">
    <property type="entry name" value="7tm_1"/>
    <property type="match status" value="1"/>
</dbReference>
<evidence type="ECO:0000256" key="6">
    <source>
        <dbReference type="ARBA" id="ARBA00023136"/>
    </source>
</evidence>
<dbReference type="RefSeq" id="XP_016043078.1">
    <property type="nucleotide sequence ID" value="XM_016187592.2"/>
</dbReference>
<feature type="transmembrane region" description="Helical" evidence="9">
    <location>
        <begin position="203"/>
        <end position="227"/>
    </location>
</feature>
<evidence type="ECO:0000256" key="7">
    <source>
        <dbReference type="ARBA" id="ARBA00023170"/>
    </source>
</evidence>
<dbReference type="eggNOG" id="ENOG502QYYG">
    <property type="taxonomic scope" value="Eukaryota"/>
</dbReference>
<evidence type="ECO:0000256" key="1">
    <source>
        <dbReference type="ARBA" id="ARBA00004651"/>
    </source>
</evidence>
<feature type="transmembrane region" description="Helical" evidence="9">
    <location>
        <begin position="71"/>
        <end position="93"/>
    </location>
</feature>
<evidence type="ECO:0000313" key="11">
    <source>
        <dbReference type="Proteomes" id="UP001652624"/>
    </source>
</evidence>
<dbReference type="STRING" id="9365.ENSEEUP00000006918"/>
<feature type="transmembrane region" description="Helical" evidence="9">
    <location>
        <begin position="150"/>
        <end position="173"/>
    </location>
</feature>
<comment type="subcellular location">
    <subcellularLocation>
        <location evidence="1">Cell membrane</location>
        <topology evidence="1">Multi-pass membrane protein</topology>
    </subcellularLocation>
</comment>
<protein>
    <submittedName>
        <fullName evidence="12">2-oxoglutarate receptor 1</fullName>
    </submittedName>
</protein>
<evidence type="ECO:0000256" key="9">
    <source>
        <dbReference type="SAM" id="Phobius"/>
    </source>
</evidence>
<evidence type="ECO:0000256" key="5">
    <source>
        <dbReference type="ARBA" id="ARBA00023040"/>
    </source>
</evidence>
<reference evidence="12" key="1">
    <citation type="submission" date="2025-08" db="UniProtKB">
        <authorList>
            <consortium name="RefSeq"/>
        </authorList>
    </citation>
    <scope>IDENTIFICATION</scope>
</reference>
<keyword evidence="7 12" id="KW-0675">Receptor</keyword>
<feature type="domain" description="G-protein coupled receptors family 1 profile" evidence="10">
    <location>
        <begin position="50"/>
        <end position="308"/>
    </location>
</feature>
<dbReference type="Proteomes" id="UP001652624">
    <property type="component" value="Chromosome 5"/>
</dbReference>
<evidence type="ECO:0000256" key="2">
    <source>
        <dbReference type="ARBA" id="ARBA00022475"/>
    </source>
</evidence>
<feature type="transmembrane region" description="Helical" evidence="9">
    <location>
        <begin position="248"/>
        <end position="266"/>
    </location>
</feature>
<evidence type="ECO:0000313" key="12">
    <source>
        <dbReference type="RefSeq" id="XP_016043078.1"/>
    </source>
</evidence>
<keyword evidence="8" id="KW-0807">Transducer</keyword>
<gene>
    <name evidence="12" type="primary">OXGR1</name>
</gene>
<dbReference type="PROSITE" id="PS50262">
    <property type="entry name" value="G_PROTEIN_RECEP_F1_2"/>
    <property type="match status" value="1"/>
</dbReference>
<dbReference type="PRINTS" id="PR00237">
    <property type="entry name" value="GPCRRHODOPSN"/>
</dbReference>
<name>A0A1S3W9E5_ERIEU</name>
<evidence type="ECO:0000259" key="10">
    <source>
        <dbReference type="PROSITE" id="PS50262"/>
    </source>
</evidence>
<sequence>MNELLDVSANASHFPSDAPASGNCTDDRSPLKRHYLPVIYSLIFLVAFPGNVVAISTYICRRRPWRPSAILLLNLACADLLYLASLPFLIHYYARDEDWVFGELMCKLVRFGFHFHLYSSILFLTCFSIFRYFVIIHPMSCLAIHRTTRWAVGACVAVWLVSLVAVVPMTFLITATTTTTTTGTNRLACLDLSSSDNVPTIKWYNLLLTAVTFCFPLVTVTLCYTTIIHALAQGPRTRGCLKQKARRLAVLLLLVFYVCFLPFHILRVVRIESRLLSMGCTVERQIHEAYIISRPLAALNTFGNLLLYVVVVGDSFQQSICSTVRWRTRGDLEQAKDSSSNNP</sequence>
<dbReference type="Gene3D" id="1.20.1070.10">
    <property type="entry name" value="Rhodopsin 7-helix transmembrane proteins"/>
    <property type="match status" value="1"/>
</dbReference>
<dbReference type="PANTHER" id="PTHR24231">
    <property type="entry name" value="PURINOCEPTOR-RELATED G-PROTEIN COUPLED RECEPTOR"/>
    <property type="match status" value="1"/>
</dbReference>
<feature type="transmembrane region" description="Helical" evidence="9">
    <location>
        <begin position="113"/>
        <end position="134"/>
    </location>
</feature>
<dbReference type="PRINTS" id="PR01157">
    <property type="entry name" value="P2YPURNOCPTR"/>
</dbReference>
<keyword evidence="5" id="KW-0297">G-protein coupled receptor</keyword>
<keyword evidence="3 9" id="KW-0812">Transmembrane</keyword>
<keyword evidence="4 9" id="KW-1133">Transmembrane helix</keyword>
<dbReference type="CTD" id="27199"/>
<organism evidence="11 12">
    <name type="scientific">Erinaceus europaeus</name>
    <name type="common">Western European hedgehog</name>
    <dbReference type="NCBI Taxonomy" id="9365"/>
    <lineage>
        <taxon>Eukaryota</taxon>
        <taxon>Metazoa</taxon>
        <taxon>Chordata</taxon>
        <taxon>Craniata</taxon>
        <taxon>Vertebrata</taxon>
        <taxon>Euteleostomi</taxon>
        <taxon>Mammalia</taxon>
        <taxon>Eutheria</taxon>
        <taxon>Laurasiatheria</taxon>
        <taxon>Eulipotyphla</taxon>
        <taxon>Erinaceidae</taxon>
        <taxon>Erinaceinae</taxon>
        <taxon>Erinaceus</taxon>
    </lineage>
</organism>
<keyword evidence="6 9" id="KW-0472">Membrane</keyword>
<keyword evidence="11" id="KW-1185">Reference proteome</keyword>
<dbReference type="OMA" id="FVIIHPM"/>
<dbReference type="GeneID" id="103112475"/>
<evidence type="ECO:0000256" key="4">
    <source>
        <dbReference type="ARBA" id="ARBA00022989"/>
    </source>
</evidence>
<dbReference type="InterPro" id="IPR017452">
    <property type="entry name" value="GPCR_Rhodpsn_7TM"/>
</dbReference>
<dbReference type="OrthoDB" id="5967390at2759"/>
<dbReference type="PANTHER" id="PTHR24231:SF15">
    <property type="entry name" value="2-OXOGLUTARATE RECEPTOR 1"/>
    <property type="match status" value="1"/>
</dbReference>
<dbReference type="AlphaFoldDB" id="A0A1S3W9E5"/>
<dbReference type="SUPFAM" id="SSF81321">
    <property type="entry name" value="Family A G protein-coupled receptor-like"/>
    <property type="match status" value="1"/>
</dbReference>
<dbReference type="GO" id="GO:0004930">
    <property type="term" value="F:G protein-coupled receptor activity"/>
    <property type="evidence" value="ECO:0007669"/>
    <property type="project" value="UniProtKB-KW"/>
</dbReference>
<accession>A0A1S3W9E5</accession>
<keyword evidence="2" id="KW-1003">Cell membrane</keyword>
<evidence type="ECO:0000256" key="3">
    <source>
        <dbReference type="ARBA" id="ARBA00022692"/>
    </source>
</evidence>
<dbReference type="GO" id="GO:0007208">
    <property type="term" value="P:phospholipase C-activating serotonin receptor signaling pathway"/>
    <property type="evidence" value="ECO:0007669"/>
    <property type="project" value="Ensembl"/>
</dbReference>
<feature type="transmembrane region" description="Helical" evidence="9">
    <location>
        <begin position="38"/>
        <end position="59"/>
    </location>
</feature>
<dbReference type="InterPro" id="IPR000276">
    <property type="entry name" value="GPCR_Rhodpsn"/>
</dbReference>
<evidence type="ECO:0000256" key="8">
    <source>
        <dbReference type="ARBA" id="ARBA00023224"/>
    </source>
</evidence>
<proteinExistence type="predicted"/>